<evidence type="ECO:0000256" key="8">
    <source>
        <dbReference type="ARBA" id="ARBA00022823"/>
    </source>
</evidence>
<dbReference type="InterPro" id="IPR036625">
    <property type="entry name" value="E3-bd_dom_sf"/>
</dbReference>
<accession>A0A2A4T4W2</accession>
<dbReference type="InterPro" id="IPR023213">
    <property type="entry name" value="CAT-like_dom_sf"/>
</dbReference>
<dbReference type="GO" id="GO:0045252">
    <property type="term" value="C:oxoglutarate dehydrogenase complex"/>
    <property type="evidence" value="ECO:0007669"/>
    <property type="project" value="UniProtKB-UniRule"/>
</dbReference>
<dbReference type="FunFam" id="3.30.559.10:FF:000007">
    <property type="entry name" value="Dihydrolipoamide acetyltransferase component of pyruvate dehydrogenase complex"/>
    <property type="match status" value="1"/>
</dbReference>
<comment type="pathway">
    <text evidence="2 11">Amino-acid degradation; L-lysine degradation via saccharopine pathway; glutaryl-CoA from L-lysine: step 6/6.</text>
</comment>
<evidence type="ECO:0000256" key="7">
    <source>
        <dbReference type="ARBA" id="ARBA00022679"/>
    </source>
</evidence>
<dbReference type="Proteomes" id="UP000218113">
    <property type="component" value="Unassembled WGS sequence"/>
</dbReference>
<evidence type="ECO:0000256" key="1">
    <source>
        <dbReference type="ARBA" id="ARBA00004052"/>
    </source>
</evidence>
<dbReference type="GO" id="GO:0006099">
    <property type="term" value="P:tricarboxylic acid cycle"/>
    <property type="evidence" value="ECO:0007669"/>
    <property type="project" value="UniProtKB-UniRule"/>
</dbReference>
<comment type="function">
    <text evidence="1 11">E2 component of the 2-oxoglutarate dehydrogenase (OGDH) complex which catalyzes the second step in the conversion of 2-oxoglutarate to succinyl-CoA and CO(2).</text>
</comment>
<reference evidence="16" key="1">
    <citation type="submission" date="2017-08" db="EMBL/GenBank/DDBJ databases">
        <title>A dynamic microbial community with high functional redundancy inhabits the cold, oxic subseafloor aquifer.</title>
        <authorList>
            <person name="Tully B.J."/>
            <person name="Wheat C.G."/>
            <person name="Glazer B.T."/>
            <person name="Huber J.A."/>
        </authorList>
    </citation>
    <scope>NUCLEOTIDE SEQUENCE [LARGE SCALE GENOMIC DNA]</scope>
</reference>
<evidence type="ECO:0000259" key="13">
    <source>
        <dbReference type="PROSITE" id="PS50968"/>
    </source>
</evidence>
<keyword evidence="8 11" id="KW-0450">Lipoyl</keyword>
<dbReference type="Gene3D" id="3.30.559.10">
    <property type="entry name" value="Chloramphenicol acetyltransferase-like domain"/>
    <property type="match status" value="1"/>
</dbReference>
<feature type="domain" description="Peripheral subunit-binding (PSBD)" evidence="14">
    <location>
        <begin position="108"/>
        <end position="145"/>
    </location>
</feature>
<keyword evidence="6 11" id="KW-0816">Tricarboxylic acid cycle</keyword>
<sequence length="402" mass="43198">MALEVKIPSPGESINEVILTSWLKNDGEFVNKDEDLFEIESEKATLVVPAEAAGILKIMVQEEETIATGAVACTIDTSAAPAEAVTEVTPVVPVEAAPVTQESYAKGVPSIAAQKILAEKSISPASVSGTGKAGRITKQDALQVQKASIPTPSPAVSAPAPTAVVAATGTRVIRREKLSRLRKMIASRLVAVKNETAMLTTFNEVDMIEIMNIRKKYKEQFQEAHDIRLGFMSFFAKAVTLAMLDFPAVNSQIDGEELVYHDYADLGISVSAPKGLVVPVIRNAEQMSLADLEREIANLAGKARNSKLSVDEMTGGTFTITNGGVFGSLMSTPILNPPQSAILGMHNIVERPVAVNGKVEIRPMMYVALSYDHRVIDGRESVGFLKKVVHLLQDPIRLLLAV</sequence>
<dbReference type="Pfam" id="PF00198">
    <property type="entry name" value="2-oxoacid_dh"/>
    <property type="match status" value="1"/>
</dbReference>
<dbReference type="PANTHER" id="PTHR43416:SF5">
    <property type="entry name" value="DIHYDROLIPOYLLYSINE-RESIDUE SUCCINYLTRANSFERASE COMPONENT OF 2-OXOGLUTARATE DEHYDROGENASE COMPLEX, MITOCHONDRIAL"/>
    <property type="match status" value="1"/>
</dbReference>
<dbReference type="GO" id="GO:0033512">
    <property type="term" value="P:L-lysine catabolic process to acetyl-CoA via saccharopine"/>
    <property type="evidence" value="ECO:0007669"/>
    <property type="project" value="UniProtKB-UniRule"/>
</dbReference>
<organism evidence="15 16">
    <name type="scientific">SAR324 cluster bacterium</name>
    <dbReference type="NCBI Taxonomy" id="2024889"/>
    <lineage>
        <taxon>Bacteria</taxon>
        <taxon>Deltaproteobacteria</taxon>
        <taxon>SAR324 cluster</taxon>
    </lineage>
</organism>
<evidence type="ECO:0000256" key="2">
    <source>
        <dbReference type="ARBA" id="ARBA00005145"/>
    </source>
</evidence>
<evidence type="ECO:0000256" key="9">
    <source>
        <dbReference type="ARBA" id="ARBA00023315"/>
    </source>
</evidence>
<evidence type="ECO:0000256" key="10">
    <source>
        <dbReference type="ARBA" id="ARBA00052761"/>
    </source>
</evidence>
<comment type="catalytic activity">
    <reaction evidence="10 11">
        <text>N(6)-[(R)-dihydrolipoyl]-L-lysyl-[protein] + succinyl-CoA = N(6)-[(R)-S(8)-succinyldihydrolipoyl]-L-lysyl-[protein] + CoA</text>
        <dbReference type="Rhea" id="RHEA:15213"/>
        <dbReference type="Rhea" id="RHEA-COMP:10475"/>
        <dbReference type="Rhea" id="RHEA-COMP:20092"/>
        <dbReference type="ChEBI" id="CHEBI:57287"/>
        <dbReference type="ChEBI" id="CHEBI:57292"/>
        <dbReference type="ChEBI" id="CHEBI:83100"/>
        <dbReference type="ChEBI" id="CHEBI:83120"/>
        <dbReference type="EC" id="2.3.1.61"/>
    </reaction>
</comment>
<keyword evidence="9 11" id="KW-0012">Acyltransferase</keyword>
<feature type="coiled-coil region" evidence="12">
    <location>
        <begin position="282"/>
        <end position="309"/>
    </location>
</feature>
<dbReference type="InterPro" id="IPR000089">
    <property type="entry name" value="Biotin_lipoyl"/>
</dbReference>
<dbReference type="InterPro" id="IPR011053">
    <property type="entry name" value="Single_hybrid_motif"/>
</dbReference>
<protein>
    <recommendedName>
        <fullName evidence="5 11">Dihydrolipoyllysine-residue succinyltransferase component of 2-oxoglutarate dehydrogenase complex</fullName>
        <ecNumber evidence="4 11">2.3.1.61</ecNumber>
    </recommendedName>
    <alternativeName>
        <fullName evidence="11">2-oxoglutarate dehydrogenase complex component E2</fullName>
    </alternativeName>
</protein>
<feature type="domain" description="Lipoyl-binding" evidence="13">
    <location>
        <begin position="2"/>
        <end position="76"/>
    </location>
</feature>
<evidence type="ECO:0000259" key="14">
    <source>
        <dbReference type="PROSITE" id="PS51826"/>
    </source>
</evidence>
<gene>
    <name evidence="15" type="ORF">COB67_05755</name>
</gene>
<dbReference type="PROSITE" id="PS50968">
    <property type="entry name" value="BIOTINYL_LIPOYL"/>
    <property type="match status" value="1"/>
</dbReference>
<dbReference type="SUPFAM" id="SSF51230">
    <property type="entry name" value="Single hybrid motif"/>
    <property type="match status" value="1"/>
</dbReference>
<dbReference type="CDD" id="cd06849">
    <property type="entry name" value="lipoyl_domain"/>
    <property type="match status" value="1"/>
</dbReference>
<dbReference type="PROSITE" id="PS00189">
    <property type="entry name" value="LIPOYL"/>
    <property type="match status" value="1"/>
</dbReference>
<dbReference type="EC" id="2.3.1.61" evidence="4 11"/>
<dbReference type="InterPro" id="IPR006255">
    <property type="entry name" value="SucB"/>
</dbReference>
<comment type="similarity">
    <text evidence="3 11">Belongs to the 2-oxoacid dehydrogenase family.</text>
</comment>
<evidence type="ECO:0000256" key="12">
    <source>
        <dbReference type="SAM" id="Coils"/>
    </source>
</evidence>
<keyword evidence="7 11" id="KW-0808">Transferase</keyword>
<keyword evidence="12" id="KW-0175">Coiled coil</keyword>
<evidence type="ECO:0000256" key="4">
    <source>
        <dbReference type="ARBA" id="ARBA00012945"/>
    </source>
</evidence>
<dbReference type="SUPFAM" id="SSF52777">
    <property type="entry name" value="CoA-dependent acyltransferases"/>
    <property type="match status" value="1"/>
</dbReference>
<dbReference type="UniPathway" id="UPA00868">
    <property type="reaction ID" value="UER00840"/>
</dbReference>
<proteinExistence type="inferred from homology"/>
<dbReference type="InterPro" id="IPR003016">
    <property type="entry name" value="2-oxoA_DH_lipoyl-BS"/>
</dbReference>
<comment type="cofactor">
    <cofactor evidence="11">
        <name>(R)-lipoate</name>
        <dbReference type="ChEBI" id="CHEBI:83088"/>
    </cofactor>
    <text evidence="11">Binds 1 lipoyl cofactor covalently.</text>
</comment>
<dbReference type="InterPro" id="IPR001078">
    <property type="entry name" value="2-oxoacid_DH_actylTfrase"/>
</dbReference>
<evidence type="ECO:0000313" key="15">
    <source>
        <dbReference type="EMBL" id="PCI28680.1"/>
    </source>
</evidence>
<evidence type="ECO:0000313" key="16">
    <source>
        <dbReference type="Proteomes" id="UP000218113"/>
    </source>
</evidence>
<dbReference type="GO" id="GO:0004149">
    <property type="term" value="F:dihydrolipoyllysine-residue succinyltransferase activity"/>
    <property type="evidence" value="ECO:0007669"/>
    <property type="project" value="UniProtKB-UniRule"/>
</dbReference>
<dbReference type="AlphaFoldDB" id="A0A2A4T4W2"/>
<dbReference type="InterPro" id="IPR050537">
    <property type="entry name" value="2-oxoacid_dehydrogenase"/>
</dbReference>
<dbReference type="InterPro" id="IPR004167">
    <property type="entry name" value="PSBD"/>
</dbReference>
<dbReference type="NCBIfam" id="NF004309">
    <property type="entry name" value="PRK05704.1"/>
    <property type="match status" value="1"/>
</dbReference>
<dbReference type="NCBIfam" id="TIGR01347">
    <property type="entry name" value="sucB"/>
    <property type="match status" value="1"/>
</dbReference>
<comment type="caution">
    <text evidence="15">The sequence shown here is derived from an EMBL/GenBank/DDBJ whole genome shotgun (WGS) entry which is preliminary data.</text>
</comment>
<name>A0A2A4T4W2_9DELT</name>
<dbReference type="EMBL" id="NVSR01000028">
    <property type="protein sequence ID" value="PCI28680.1"/>
    <property type="molecule type" value="Genomic_DNA"/>
</dbReference>
<evidence type="ECO:0000256" key="11">
    <source>
        <dbReference type="RuleBase" id="RU361138"/>
    </source>
</evidence>
<evidence type="ECO:0000256" key="3">
    <source>
        <dbReference type="ARBA" id="ARBA00007317"/>
    </source>
</evidence>
<dbReference type="Gene3D" id="4.10.320.10">
    <property type="entry name" value="E3-binding domain"/>
    <property type="match status" value="1"/>
</dbReference>
<dbReference type="Pfam" id="PF02817">
    <property type="entry name" value="E3_binding"/>
    <property type="match status" value="1"/>
</dbReference>
<evidence type="ECO:0000256" key="6">
    <source>
        <dbReference type="ARBA" id="ARBA00022532"/>
    </source>
</evidence>
<dbReference type="PROSITE" id="PS51826">
    <property type="entry name" value="PSBD"/>
    <property type="match status" value="1"/>
</dbReference>
<dbReference type="PANTHER" id="PTHR43416">
    <property type="entry name" value="DIHYDROLIPOYLLYSINE-RESIDUE SUCCINYLTRANSFERASE COMPONENT OF 2-OXOGLUTARATE DEHYDROGENASE COMPLEX, MITOCHONDRIAL-RELATED"/>
    <property type="match status" value="1"/>
</dbReference>
<evidence type="ECO:0000256" key="5">
    <source>
        <dbReference type="ARBA" id="ARBA00019511"/>
    </source>
</evidence>
<dbReference type="Pfam" id="PF00364">
    <property type="entry name" value="Biotin_lipoyl"/>
    <property type="match status" value="1"/>
</dbReference>
<dbReference type="Gene3D" id="2.40.50.100">
    <property type="match status" value="1"/>
</dbReference>
<dbReference type="SUPFAM" id="SSF47005">
    <property type="entry name" value="Peripheral subunit-binding domain of 2-oxo acid dehydrogenase complex"/>
    <property type="match status" value="1"/>
</dbReference>